<name>R9PNG9_AGAAL</name>
<keyword evidence="3 14" id="KW-0813">Transport</keyword>
<dbReference type="NCBIfam" id="TIGR01783">
    <property type="entry name" value="TonB-siderophor"/>
    <property type="match status" value="1"/>
</dbReference>
<dbReference type="InterPro" id="IPR036942">
    <property type="entry name" value="Beta-barrel_TonB_sf"/>
</dbReference>
<evidence type="ECO:0000256" key="9">
    <source>
        <dbReference type="ARBA" id="ARBA00023065"/>
    </source>
</evidence>
<evidence type="ECO:0000256" key="7">
    <source>
        <dbReference type="ARBA" id="ARBA00022729"/>
    </source>
</evidence>
<dbReference type="Pfam" id="PF00593">
    <property type="entry name" value="TonB_dep_Rec_b-barrel"/>
    <property type="match status" value="1"/>
</dbReference>
<dbReference type="InterPro" id="IPR012910">
    <property type="entry name" value="Plug_dom"/>
</dbReference>
<evidence type="ECO:0000256" key="5">
    <source>
        <dbReference type="ARBA" id="ARBA00022496"/>
    </source>
</evidence>
<keyword evidence="10 15" id="KW-0798">TonB box</keyword>
<dbReference type="InterPro" id="IPR037066">
    <property type="entry name" value="Plug_dom_sf"/>
</dbReference>
<dbReference type="Proteomes" id="UP000014461">
    <property type="component" value="Unassembled WGS sequence"/>
</dbReference>
<evidence type="ECO:0000256" key="4">
    <source>
        <dbReference type="ARBA" id="ARBA00022452"/>
    </source>
</evidence>
<sequence>MFNTKITPIAMLVASVLSAPALAEEAAISEKQADEKLTVLGKTYRNTATKTALLPEETPQSISTIDRETLDLRGVNSVSEALRYTPGVHTQLRGGAVNRLDLFNIRGFTNYQNYYDGLQLQYNAWNLQPQIDAFAVEQVEVFKGPTSVLYGAMPPGGMVNLIAKRPTMERATDVSVASGSHNLLEATVDSRGQIGDSNVAYRFLGKATKQDGMADTSKQERYLIAPSIDWHVSDKTLVNLNAYYQNDPHAGIYTTMPAYGTVLDNPNGKLSKNLFTGDENWNKFEREFGLYGFKINHEFNSNWTLLHATRYLDAKALQHNTYNVGLEPTDGRTVYRRAYLTDESSKGWTTDTQINGNFTTGMVEHSLLIGFDWQQLKSEVTYYDGATTSIDIYAPDNNQLNPNEVYDYIKGNPDGYNQVNSYKTTQTGVYIQDQMRIDRLIVMAGARFDQYKSDSVYHLAGDYTDSVDQNNTSYRLGGLYEFDNGISPYINYADSFEPTPGTDKDGNAFEPSTGSQWEGGIKYNSADMSQMLNLAAFHITKEGALTQDPDGAPHHQIQVGESVSKGFEAEGRWWATPNLDLTASYTYQNVEITKDNSGLEGKTPVWVPDQLANLWANYHFFGGSLDGLTLGGGVRYIGETQIDAANSSTVDGYTVADVSVNYGLGRLGSGLESSAVSLAVTNLFDKESYSCYDTLNCWSNDERRVVARLKMGF</sequence>
<evidence type="ECO:0000256" key="11">
    <source>
        <dbReference type="ARBA" id="ARBA00023136"/>
    </source>
</evidence>
<dbReference type="GO" id="GO:0015891">
    <property type="term" value="P:siderophore transport"/>
    <property type="evidence" value="ECO:0007669"/>
    <property type="project" value="InterPro"/>
</dbReference>
<evidence type="ECO:0000256" key="1">
    <source>
        <dbReference type="ARBA" id="ARBA00004571"/>
    </source>
</evidence>
<dbReference type="GO" id="GO:0038023">
    <property type="term" value="F:signaling receptor activity"/>
    <property type="evidence" value="ECO:0007669"/>
    <property type="project" value="InterPro"/>
</dbReference>
<keyword evidence="12 19" id="KW-0675">Receptor</keyword>
<keyword evidence="6 14" id="KW-0812">Transmembrane</keyword>
<proteinExistence type="inferred from homology"/>
<evidence type="ECO:0000256" key="6">
    <source>
        <dbReference type="ARBA" id="ARBA00022692"/>
    </source>
</evidence>
<dbReference type="EMBL" id="BARX01000020">
    <property type="protein sequence ID" value="GAD02825.1"/>
    <property type="molecule type" value="Genomic_DNA"/>
</dbReference>
<dbReference type="Gene3D" id="2.170.130.10">
    <property type="entry name" value="TonB-dependent receptor, plug domain"/>
    <property type="match status" value="1"/>
</dbReference>
<feature type="domain" description="TonB-dependent receptor plug" evidence="18">
    <location>
        <begin position="56"/>
        <end position="157"/>
    </location>
</feature>
<evidence type="ECO:0000256" key="12">
    <source>
        <dbReference type="ARBA" id="ARBA00023170"/>
    </source>
</evidence>
<dbReference type="GO" id="GO:0009279">
    <property type="term" value="C:cell outer membrane"/>
    <property type="evidence" value="ECO:0007669"/>
    <property type="project" value="UniProtKB-SubCell"/>
</dbReference>
<dbReference type="STRING" id="1331007.AALB_2905"/>
<feature type="chain" id="PRO_5004478783" evidence="16">
    <location>
        <begin position="24"/>
        <end position="713"/>
    </location>
</feature>
<evidence type="ECO:0000256" key="13">
    <source>
        <dbReference type="ARBA" id="ARBA00023237"/>
    </source>
</evidence>
<keyword evidence="11 14" id="KW-0472">Membrane</keyword>
<keyword evidence="5" id="KW-0410">Iron transport</keyword>
<comment type="similarity">
    <text evidence="2 14 15">Belongs to the TonB-dependent receptor family.</text>
</comment>
<comment type="caution">
    <text evidence="19">The sequence shown here is derived from an EMBL/GenBank/DDBJ whole genome shotgun (WGS) entry which is preliminary data.</text>
</comment>
<dbReference type="InterPro" id="IPR010105">
    <property type="entry name" value="TonB_sidphr_rcpt"/>
</dbReference>
<dbReference type="InterPro" id="IPR039426">
    <property type="entry name" value="TonB-dep_rcpt-like"/>
</dbReference>
<organism evidence="19 20">
    <name type="scientific">Agarivorans albus MKT 106</name>
    <dbReference type="NCBI Taxonomy" id="1331007"/>
    <lineage>
        <taxon>Bacteria</taxon>
        <taxon>Pseudomonadati</taxon>
        <taxon>Pseudomonadota</taxon>
        <taxon>Gammaproteobacteria</taxon>
        <taxon>Alteromonadales</taxon>
        <taxon>Alteromonadaceae</taxon>
        <taxon>Agarivorans</taxon>
    </lineage>
</organism>
<dbReference type="PANTHER" id="PTHR32552:SF68">
    <property type="entry name" value="FERRICHROME OUTER MEMBRANE TRANSPORTER_PHAGE RECEPTOR"/>
    <property type="match status" value="1"/>
</dbReference>
<feature type="domain" description="TonB-dependent receptor-like beta-barrel" evidence="17">
    <location>
        <begin position="230"/>
        <end position="683"/>
    </location>
</feature>
<evidence type="ECO:0000259" key="18">
    <source>
        <dbReference type="Pfam" id="PF07715"/>
    </source>
</evidence>
<reference evidence="19" key="1">
    <citation type="journal article" date="2013" name="Genome Announc.">
        <title>Draft Genome Sequence of Agarivorans albus Strain MKT 106T, an Agarolytic Marine Bacterium.</title>
        <authorList>
            <person name="Yasuike M."/>
            <person name="Nakamura Y."/>
            <person name="Kai W."/>
            <person name="Fujiwara A."/>
            <person name="Fukui Y."/>
            <person name="Satomi M."/>
            <person name="Sano M."/>
        </authorList>
    </citation>
    <scope>NUCLEOTIDE SEQUENCE [LARGE SCALE GENOMIC DNA]</scope>
</reference>
<evidence type="ECO:0000256" key="10">
    <source>
        <dbReference type="ARBA" id="ARBA00023077"/>
    </source>
</evidence>
<accession>R9PNG9</accession>
<dbReference type="CDD" id="cd01347">
    <property type="entry name" value="ligand_gated_channel"/>
    <property type="match status" value="1"/>
</dbReference>
<keyword evidence="8" id="KW-0408">Iron</keyword>
<comment type="subcellular location">
    <subcellularLocation>
        <location evidence="1 14">Cell outer membrane</location>
        <topology evidence="1 14">Multi-pass membrane protein</topology>
    </subcellularLocation>
</comment>
<evidence type="ECO:0000313" key="20">
    <source>
        <dbReference type="Proteomes" id="UP000014461"/>
    </source>
</evidence>
<evidence type="ECO:0000256" key="16">
    <source>
        <dbReference type="SAM" id="SignalP"/>
    </source>
</evidence>
<dbReference type="Pfam" id="PF07715">
    <property type="entry name" value="Plug"/>
    <property type="match status" value="1"/>
</dbReference>
<dbReference type="GO" id="GO:0015344">
    <property type="term" value="F:siderophore uptake transmembrane transporter activity"/>
    <property type="evidence" value="ECO:0007669"/>
    <property type="project" value="TreeGrafter"/>
</dbReference>
<keyword evidence="20" id="KW-1185">Reference proteome</keyword>
<keyword evidence="4 14" id="KW-1134">Transmembrane beta strand</keyword>
<evidence type="ECO:0000256" key="15">
    <source>
        <dbReference type="RuleBase" id="RU003357"/>
    </source>
</evidence>
<evidence type="ECO:0000256" key="3">
    <source>
        <dbReference type="ARBA" id="ARBA00022448"/>
    </source>
</evidence>
<gene>
    <name evidence="19" type="ORF">AALB_2905</name>
</gene>
<keyword evidence="7 16" id="KW-0732">Signal</keyword>
<dbReference type="InterPro" id="IPR000531">
    <property type="entry name" value="Beta-barrel_TonB"/>
</dbReference>
<dbReference type="Gene3D" id="2.40.170.20">
    <property type="entry name" value="TonB-dependent receptor, beta-barrel domain"/>
    <property type="match status" value="1"/>
</dbReference>
<dbReference type="PROSITE" id="PS52016">
    <property type="entry name" value="TONB_DEPENDENT_REC_3"/>
    <property type="match status" value="1"/>
</dbReference>
<dbReference type="AlphaFoldDB" id="R9PNG9"/>
<dbReference type="FunFam" id="2.170.130.10:FF:000001">
    <property type="entry name" value="Catecholate siderophore TonB-dependent receptor"/>
    <property type="match status" value="1"/>
</dbReference>
<keyword evidence="9" id="KW-0406">Ion transport</keyword>
<feature type="signal peptide" evidence="16">
    <location>
        <begin position="1"/>
        <end position="23"/>
    </location>
</feature>
<evidence type="ECO:0000313" key="19">
    <source>
        <dbReference type="EMBL" id="GAD02825.1"/>
    </source>
</evidence>
<protein>
    <submittedName>
        <fullName evidence="19">Ferrichrome-iron receptor</fullName>
    </submittedName>
</protein>
<evidence type="ECO:0000259" key="17">
    <source>
        <dbReference type="Pfam" id="PF00593"/>
    </source>
</evidence>
<evidence type="ECO:0000256" key="8">
    <source>
        <dbReference type="ARBA" id="ARBA00023004"/>
    </source>
</evidence>
<evidence type="ECO:0000256" key="14">
    <source>
        <dbReference type="PROSITE-ProRule" id="PRU01360"/>
    </source>
</evidence>
<dbReference type="RefSeq" id="WP_016402592.1">
    <property type="nucleotide sequence ID" value="NZ_BARX01000020.1"/>
</dbReference>
<keyword evidence="13 14" id="KW-0998">Cell outer membrane</keyword>
<evidence type="ECO:0000256" key="2">
    <source>
        <dbReference type="ARBA" id="ARBA00009810"/>
    </source>
</evidence>
<dbReference type="PANTHER" id="PTHR32552">
    <property type="entry name" value="FERRICHROME IRON RECEPTOR-RELATED"/>
    <property type="match status" value="1"/>
</dbReference>
<dbReference type="SUPFAM" id="SSF56935">
    <property type="entry name" value="Porins"/>
    <property type="match status" value="1"/>
</dbReference>
<dbReference type="OrthoDB" id="127311at2"/>